<gene>
    <name evidence="1" type="ORF">L207DRAFT_585560</name>
</gene>
<organism evidence="1 2">
    <name type="scientific">Hyaloscypha variabilis (strain UAMH 11265 / GT02V1 / F)</name>
    <name type="common">Meliniomyces variabilis</name>
    <dbReference type="NCBI Taxonomy" id="1149755"/>
    <lineage>
        <taxon>Eukaryota</taxon>
        <taxon>Fungi</taxon>
        <taxon>Dikarya</taxon>
        <taxon>Ascomycota</taxon>
        <taxon>Pezizomycotina</taxon>
        <taxon>Leotiomycetes</taxon>
        <taxon>Helotiales</taxon>
        <taxon>Hyaloscyphaceae</taxon>
        <taxon>Hyaloscypha</taxon>
        <taxon>Hyaloscypha variabilis</taxon>
    </lineage>
</organism>
<dbReference type="Proteomes" id="UP000235786">
    <property type="component" value="Unassembled WGS sequence"/>
</dbReference>
<evidence type="ECO:0000313" key="1">
    <source>
        <dbReference type="EMBL" id="PMD37206.1"/>
    </source>
</evidence>
<dbReference type="EMBL" id="KZ613949">
    <property type="protein sequence ID" value="PMD37206.1"/>
    <property type="molecule type" value="Genomic_DNA"/>
</dbReference>
<sequence>MALLQTYEEERSPHVLALTKLAIKIGNLVHIRNPILAFLRNLFLRYGPLPPLTMLRLGGPLLSTREDSTDSVGRPGWQARVALGTRVDLLDNFLDIGWRVVSRHKVPQMIFNSSQKALVEALKLQFSHVTRGDVEGSFIDIDGEYDAWFRKHDRKLFLERPDNYVFAVMATVEELPGVLDELAERLAAVGWKGLK</sequence>
<keyword evidence="2" id="KW-1185">Reference proteome</keyword>
<protein>
    <recommendedName>
        <fullName evidence="3">FAD-binding domain-containing protein</fullName>
    </recommendedName>
</protein>
<evidence type="ECO:0008006" key="3">
    <source>
        <dbReference type="Google" id="ProtNLM"/>
    </source>
</evidence>
<dbReference type="OrthoDB" id="2096480at2759"/>
<name>A0A2J6RFC5_HYAVF</name>
<reference evidence="1 2" key="1">
    <citation type="submission" date="2016-04" db="EMBL/GenBank/DDBJ databases">
        <title>A degradative enzymes factory behind the ericoid mycorrhizal symbiosis.</title>
        <authorList>
            <consortium name="DOE Joint Genome Institute"/>
            <person name="Martino E."/>
            <person name="Morin E."/>
            <person name="Grelet G."/>
            <person name="Kuo A."/>
            <person name="Kohler A."/>
            <person name="Daghino S."/>
            <person name="Barry K."/>
            <person name="Choi C."/>
            <person name="Cichocki N."/>
            <person name="Clum A."/>
            <person name="Copeland A."/>
            <person name="Hainaut M."/>
            <person name="Haridas S."/>
            <person name="Labutti K."/>
            <person name="Lindquist E."/>
            <person name="Lipzen A."/>
            <person name="Khouja H.-R."/>
            <person name="Murat C."/>
            <person name="Ohm R."/>
            <person name="Olson A."/>
            <person name="Spatafora J."/>
            <person name="Veneault-Fourrey C."/>
            <person name="Henrissat B."/>
            <person name="Grigoriev I."/>
            <person name="Martin F."/>
            <person name="Perotto S."/>
        </authorList>
    </citation>
    <scope>NUCLEOTIDE SEQUENCE [LARGE SCALE GENOMIC DNA]</scope>
    <source>
        <strain evidence="1 2">F</strain>
    </source>
</reference>
<evidence type="ECO:0000313" key="2">
    <source>
        <dbReference type="Proteomes" id="UP000235786"/>
    </source>
</evidence>
<accession>A0A2J6RFC5</accession>
<dbReference type="AlphaFoldDB" id="A0A2J6RFC5"/>
<proteinExistence type="predicted"/>